<comment type="similarity">
    <text evidence="3">Belongs to the peptidase M50B family.</text>
</comment>
<evidence type="ECO:0000256" key="10">
    <source>
        <dbReference type="ARBA" id="ARBA00023049"/>
    </source>
</evidence>
<evidence type="ECO:0000256" key="3">
    <source>
        <dbReference type="ARBA" id="ARBA00007931"/>
    </source>
</evidence>
<evidence type="ECO:0000256" key="4">
    <source>
        <dbReference type="ARBA" id="ARBA00022670"/>
    </source>
</evidence>
<keyword evidence="6" id="KW-0479">Metal-binding</keyword>
<evidence type="ECO:0000313" key="14">
    <source>
        <dbReference type="EMBL" id="OEH91468.1"/>
    </source>
</evidence>
<comment type="cofactor">
    <cofactor evidence="1">
        <name>Zn(2+)</name>
        <dbReference type="ChEBI" id="CHEBI:29105"/>
    </cofactor>
</comment>
<name>A0A1E5LBJ9_9BACI</name>
<feature type="transmembrane region" description="Helical" evidence="12">
    <location>
        <begin position="85"/>
        <end position="107"/>
    </location>
</feature>
<keyword evidence="8" id="KW-0862">Zinc</keyword>
<dbReference type="AlphaFoldDB" id="A0A1E5LBJ9"/>
<evidence type="ECO:0000256" key="11">
    <source>
        <dbReference type="ARBA" id="ARBA00023136"/>
    </source>
</evidence>
<dbReference type="PANTHER" id="PTHR39188:SF3">
    <property type="entry name" value="STAGE IV SPORULATION PROTEIN FB"/>
    <property type="match status" value="1"/>
</dbReference>
<evidence type="ECO:0000313" key="15">
    <source>
        <dbReference type="Proteomes" id="UP000095209"/>
    </source>
</evidence>
<evidence type="ECO:0000259" key="13">
    <source>
        <dbReference type="Pfam" id="PF02163"/>
    </source>
</evidence>
<evidence type="ECO:0000256" key="8">
    <source>
        <dbReference type="ARBA" id="ARBA00022833"/>
    </source>
</evidence>
<evidence type="ECO:0000256" key="6">
    <source>
        <dbReference type="ARBA" id="ARBA00022723"/>
    </source>
</evidence>
<dbReference type="InterPro" id="IPR008915">
    <property type="entry name" value="Peptidase_M50"/>
</dbReference>
<dbReference type="GO" id="GO:0016020">
    <property type="term" value="C:membrane"/>
    <property type="evidence" value="ECO:0007669"/>
    <property type="project" value="UniProtKB-SubCell"/>
</dbReference>
<evidence type="ECO:0000256" key="9">
    <source>
        <dbReference type="ARBA" id="ARBA00022989"/>
    </source>
</evidence>
<evidence type="ECO:0000256" key="2">
    <source>
        <dbReference type="ARBA" id="ARBA00004141"/>
    </source>
</evidence>
<dbReference type="EMBL" id="MJEH01000061">
    <property type="protein sequence ID" value="OEH91468.1"/>
    <property type="molecule type" value="Genomic_DNA"/>
</dbReference>
<feature type="transmembrane region" description="Helical" evidence="12">
    <location>
        <begin position="113"/>
        <end position="134"/>
    </location>
</feature>
<keyword evidence="7" id="KW-0378">Hydrolase</keyword>
<dbReference type="GO" id="GO:0006508">
    <property type="term" value="P:proteolysis"/>
    <property type="evidence" value="ECO:0007669"/>
    <property type="project" value="UniProtKB-KW"/>
</dbReference>
<dbReference type="GO" id="GO:0046872">
    <property type="term" value="F:metal ion binding"/>
    <property type="evidence" value="ECO:0007669"/>
    <property type="project" value="UniProtKB-KW"/>
</dbReference>
<dbReference type="RefSeq" id="WP_069718476.1">
    <property type="nucleotide sequence ID" value="NZ_MJEH01000061.1"/>
</dbReference>
<evidence type="ECO:0000256" key="5">
    <source>
        <dbReference type="ARBA" id="ARBA00022692"/>
    </source>
</evidence>
<evidence type="ECO:0000256" key="12">
    <source>
        <dbReference type="SAM" id="Phobius"/>
    </source>
</evidence>
<evidence type="ECO:0000256" key="7">
    <source>
        <dbReference type="ARBA" id="ARBA00022801"/>
    </source>
</evidence>
<keyword evidence="9 12" id="KW-1133">Transmembrane helix</keyword>
<protein>
    <submittedName>
        <fullName evidence="14">Stage IV sporulation protein FB</fullName>
    </submittedName>
</protein>
<gene>
    <name evidence="14" type="ORF">BFG57_04965</name>
</gene>
<keyword evidence="4" id="KW-0645">Protease</keyword>
<dbReference type="GO" id="GO:0008237">
    <property type="term" value="F:metallopeptidase activity"/>
    <property type="evidence" value="ECO:0007669"/>
    <property type="project" value="UniProtKB-KW"/>
</dbReference>
<proteinExistence type="inferred from homology"/>
<comment type="subcellular location">
    <subcellularLocation>
        <location evidence="2">Membrane</location>
        <topology evidence="2">Multi-pass membrane protein</topology>
    </subcellularLocation>
</comment>
<feature type="transmembrane region" description="Helical" evidence="12">
    <location>
        <begin position="155"/>
        <end position="176"/>
    </location>
</feature>
<keyword evidence="10" id="KW-0482">Metalloprotease</keyword>
<accession>A0A1E5LBJ9</accession>
<keyword evidence="11 12" id="KW-0472">Membrane</keyword>
<sequence>MINFLSLFKKCSIHPLFWAVAAIGILSGRFVETIMVFVIIFVHEMGHAATAHFFHWRIKKIELFPFGGVAEMDEYGNRPLREEMLIIVAGPLQHFWMIGLSYILLQFNVIDLAFHQLFVMHNLFIACFNMLPIWPLDGGKLLLTVLSSQFPFRKAYRLALVTSFLCFSFIVCLHLIFSYYHLNLWFIIAFLLFAQWTEWKQQDFAHVRFLLERHYGKTTEIAQLQPINVQETLMIQEVFNEFCRGCKHQVLMKTKQGEQIVIDENELLHAFFTDKQTNCTVGDIFR</sequence>
<dbReference type="Proteomes" id="UP000095209">
    <property type="component" value="Unassembled WGS sequence"/>
</dbReference>
<organism evidence="14 15">
    <name type="scientific">Bacillus solimangrovi</name>
    <dbReference type="NCBI Taxonomy" id="1305675"/>
    <lineage>
        <taxon>Bacteria</taxon>
        <taxon>Bacillati</taxon>
        <taxon>Bacillota</taxon>
        <taxon>Bacilli</taxon>
        <taxon>Bacillales</taxon>
        <taxon>Bacillaceae</taxon>
        <taxon>Bacillus</taxon>
    </lineage>
</organism>
<reference evidence="14 15" key="1">
    <citation type="submission" date="2016-08" db="EMBL/GenBank/DDBJ databases">
        <title>Genome of Bacillus solimangrovi GH2-4.</title>
        <authorList>
            <person name="Lim S."/>
            <person name="Kim B.-C."/>
        </authorList>
    </citation>
    <scope>NUCLEOTIDE SEQUENCE [LARGE SCALE GENOMIC DNA]</scope>
    <source>
        <strain evidence="14 15">GH2-4</strain>
    </source>
</reference>
<feature type="transmembrane region" description="Helical" evidence="12">
    <location>
        <begin position="16"/>
        <end position="42"/>
    </location>
</feature>
<keyword evidence="15" id="KW-1185">Reference proteome</keyword>
<feature type="domain" description="Peptidase M50" evidence="13">
    <location>
        <begin position="113"/>
        <end position="164"/>
    </location>
</feature>
<feature type="domain" description="Peptidase M50" evidence="13">
    <location>
        <begin position="34"/>
        <end position="105"/>
    </location>
</feature>
<dbReference type="CDD" id="cd06161">
    <property type="entry name" value="S2P-M50_SpoIVFB"/>
    <property type="match status" value="1"/>
</dbReference>
<dbReference type="STRING" id="1305675.BFG57_04965"/>
<evidence type="ECO:0000256" key="1">
    <source>
        <dbReference type="ARBA" id="ARBA00001947"/>
    </source>
</evidence>
<dbReference type="Pfam" id="PF02163">
    <property type="entry name" value="Peptidase_M50"/>
    <property type="match status" value="2"/>
</dbReference>
<dbReference type="PANTHER" id="PTHR39188">
    <property type="entry name" value="MEMBRANE-ASSOCIATED ZINC METALLOPROTEASE M50B"/>
    <property type="match status" value="1"/>
</dbReference>
<feature type="transmembrane region" description="Helical" evidence="12">
    <location>
        <begin position="182"/>
        <end position="199"/>
    </location>
</feature>
<comment type="caution">
    <text evidence="14">The sequence shown here is derived from an EMBL/GenBank/DDBJ whole genome shotgun (WGS) entry which is preliminary data.</text>
</comment>
<keyword evidence="5 12" id="KW-0812">Transmembrane</keyword>